<dbReference type="PANTHER" id="PTHR34472">
    <property type="entry name" value="SULFUR CARRIER PROTEIN THIS"/>
    <property type="match status" value="1"/>
</dbReference>
<dbReference type="SUPFAM" id="SSF54285">
    <property type="entry name" value="MoaD/ThiS"/>
    <property type="match status" value="1"/>
</dbReference>
<dbReference type="RefSeq" id="WP_273172598.1">
    <property type="nucleotide sequence ID" value="NZ_CP181270.1"/>
</dbReference>
<dbReference type="EMBL" id="JAAXZR010000008">
    <property type="protein sequence ID" value="NLT79023.1"/>
    <property type="molecule type" value="Genomic_DNA"/>
</dbReference>
<dbReference type="Pfam" id="PF02597">
    <property type="entry name" value="ThiS"/>
    <property type="match status" value="1"/>
</dbReference>
<dbReference type="AlphaFoldDB" id="A0A971CY13"/>
<protein>
    <submittedName>
        <fullName evidence="1">Sulfur carrier protein ThiS</fullName>
    </submittedName>
</protein>
<dbReference type="InterPro" id="IPR012675">
    <property type="entry name" value="Beta-grasp_dom_sf"/>
</dbReference>
<gene>
    <name evidence="1" type="primary">thiS</name>
    <name evidence="1" type="ORF">GXW98_01890</name>
</gene>
<dbReference type="InterPro" id="IPR010035">
    <property type="entry name" value="Thi_S"/>
</dbReference>
<dbReference type="InterPro" id="IPR016155">
    <property type="entry name" value="Mopterin_synth/thiamin_S_b"/>
</dbReference>
<dbReference type="NCBIfam" id="TIGR01683">
    <property type="entry name" value="thiS"/>
    <property type="match status" value="1"/>
</dbReference>
<dbReference type="Proteomes" id="UP000767327">
    <property type="component" value="Unassembled WGS sequence"/>
</dbReference>
<evidence type="ECO:0000313" key="1">
    <source>
        <dbReference type="EMBL" id="NLT79023.1"/>
    </source>
</evidence>
<proteinExistence type="predicted"/>
<evidence type="ECO:0000313" key="2">
    <source>
        <dbReference type="Proteomes" id="UP000767327"/>
    </source>
</evidence>
<dbReference type="PANTHER" id="PTHR34472:SF1">
    <property type="entry name" value="SULFUR CARRIER PROTEIN THIS"/>
    <property type="match status" value="1"/>
</dbReference>
<dbReference type="Gene3D" id="3.10.20.30">
    <property type="match status" value="1"/>
</dbReference>
<organism evidence="1 2">
    <name type="scientific">Bifidobacterium crudilactis</name>
    <dbReference type="NCBI Taxonomy" id="327277"/>
    <lineage>
        <taxon>Bacteria</taxon>
        <taxon>Bacillati</taxon>
        <taxon>Actinomycetota</taxon>
        <taxon>Actinomycetes</taxon>
        <taxon>Bifidobacteriales</taxon>
        <taxon>Bifidobacteriaceae</taxon>
        <taxon>Bifidobacterium</taxon>
    </lineage>
</organism>
<dbReference type="InterPro" id="IPR003749">
    <property type="entry name" value="ThiS/MoaD-like"/>
</dbReference>
<comment type="caution">
    <text evidence="1">The sequence shown here is derived from an EMBL/GenBank/DDBJ whole genome shotgun (WGS) entry which is preliminary data.</text>
</comment>
<sequence>MIVNGRQCTQTGEVSVSDLLRERGMQAQRVAVEVNGDIVPLRRHAETMLQDGDSVEIVTFVQGG</sequence>
<reference evidence="1" key="2">
    <citation type="submission" date="2020-01" db="EMBL/GenBank/DDBJ databases">
        <authorList>
            <person name="Campanaro S."/>
        </authorList>
    </citation>
    <scope>NUCLEOTIDE SEQUENCE</scope>
    <source>
        <strain evidence="1">AS01afH2WH_6</strain>
    </source>
</reference>
<name>A0A971CY13_9BIFI</name>
<accession>A0A971CY13</accession>
<dbReference type="CDD" id="cd00565">
    <property type="entry name" value="Ubl_ThiS"/>
    <property type="match status" value="1"/>
</dbReference>
<reference evidence="1" key="1">
    <citation type="journal article" date="2020" name="Biotechnol. Biofuels">
        <title>New insights from the biogas microbiome by comprehensive genome-resolved metagenomics of nearly 1600 species originating from multiple anaerobic digesters.</title>
        <authorList>
            <person name="Campanaro S."/>
            <person name="Treu L."/>
            <person name="Rodriguez-R L.M."/>
            <person name="Kovalovszki A."/>
            <person name="Ziels R.M."/>
            <person name="Maus I."/>
            <person name="Zhu X."/>
            <person name="Kougias P.G."/>
            <person name="Basile A."/>
            <person name="Luo G."/>
            <person name="Schluter A."/>
            <person name="Konstantinidis K.T."/>
            <person name="Angelidaki I."/>
        </authorList>
    </citation>
    <scope>NUCLEOTIDE SEQUENCE</scope>
    <source>
        <strain evidence="1">AS01afH2WH_6</strain>
    </source>
</reference>